<name>A0A1X7F3C0_9HYPH</name>
<sequence length="149" mass="15157">MSSTTTNSLLLVGRVLLSAMFILSGFPKLIDPSGTAGMITSAGIPAATLLTYVAGIFEILAGLAVLLGFKTRIAALLLAAFSVFTALVFHSSAINIPGFPDAANGMLSMFNQLNMMKNLTIAGGFLVLAAAGAGAYSIDGRRGSVAITA</sequence>
<keyword evidence="4 7" id="KW-0812">Transmembrane</keyword>
<feature type="transmembrane region" description="Helical" evidence="7">
    <location>
        <begin position="46"/>
        <end position="69"/>
    </location>
</feature>
<proteinExistence type="inferred from homology"/>
<comment type="subcellular location">
    <subcellularLocation>
        <location evidence="1">Cell membrane</location>
        <topology evidence="1">Multi-pass membrane protein</topology>
    </subcellularLocation>
</comment>
<dbReference type="PANTHER" id="PTHR33452">
    <property type="entry name" value="OXIDOREDUCTASE CATD-RELATED"/>
    <property type="match status" value="1"/>
</dbReference>
<evidence type="ECO:0000256" key="6">
    <source>
        <dbReference type="ARBA" id="ARBA00023136"/>
    </source>
</evidence>
<dbReference type="RefSeq" id="WP_085422445.1">
    <property type="nucleotide sequence ID" value="NZ_FXAF01000006.1"/>
</dbReference>
<dbReference type="Pfam" id="PF07681">
    <property type="entry name" value="DoxX"/>
    <property type="match status" value="1"/>
</dbReference>
<dbReference type="AlphaFoldDB" id="A0A1X7F3C0"/>
<keyword evidence="5 7" id="KW-1133">Transmembrane helix</keyword>
<keyword evidence="6 7" id="KW-0472">Membrane</keyword>
<evidence type="ECO:0000313" key="9">
    <source>
        <dbReference type="Proteomes" id="UP000192903"/>
    </source>
</evidence>
<feature type="transmembrane region" description="Helical" evidence="7">
    <location>
        <begin position="119"/>
        <end position="138"/>
    </location>
</feature>
<evidence type="ECO:0000256" key="3">
    <source>
        <dbReference type="ARBA" id="ARBA00022475"/>
    </source>
</evidence>
<dbReference type="Proteomes" id="UP000192903">
    <property type="component" value="Unassembled WGS sequence"/>
</dbReference>
<dbReference type="InterPro" id="IPR032808">
    <property type="entry name" value="DoxX"/>
</dbReference>
<accession>A0A1X7F3C0</accession>
<reference evidence="9" key="1">
    <citation type="submission" date="2017-04" db="EMBL/GenBank/DDBJ databases">
        <authorList>
            <person name="Varghese N."/>
            <person name="Submissions S."/>
        </authorList>
    </citation>
    <scope>NUCLEOTIDE SEQUENCE [LARGE SCALE GENOMIC DNA]</scope>
    <source>
        <strain evidence="9">B4P</strain>
    </source>
</reference>
<gene>
    <name evidence="8" type="ORF">SAMN02982989_2228</name>
</gene>
<dbReference type="OrthoDB" id="9810206at2"/>
<evidence type="ECO:0000313" key="8">
    <source>
        <dbReference type="EMBL" id="SMF44721.1"/>
    </source>
</evidence>
<organism evidence="8 9">
    <name type="scientific">Xaviernesmea oryzae</name>
    <dbReference type="NCBI Taxonomy" id="464029"/>
    <lineage>
        <taxon>Bacteria</taxon>
        <taxon>Pseudomonadati</taxon>
        <taxon>Pseudomonadota</taxon>
        <taxon>Alphaproteobacteria</taxon>
        <taxon>Hyphomicrobiales</taxon>
        <taxon>Rhizobiaceae</taxon>
        <taxon>Rhizobium/Agrobacterium group</taxon>
        <taxon>Xaviernesmea</taxon>
    </lineage>
</organism>
<dbReference type="EMBL" id="FXAF01000006">
    <property type="protein sequence ID" value="SMF44721.1"/>
    <property type="molecule type" value="Genomic_DNA"/>
</dbReference>
<dbReference type="InterPro" id="IPR051907">
    <property type="entry name" value="DoxX-like_oxidoreductase"/>
</dbReference>
<dbReference type="PANTHER" id="PTHR33452:SF1">
    <property type="entry name" value="INNER MEMBRANE PROTEIN YPHA-RELATED"/>
    <property type="match status" value="1"/>
</dbReference>
<keyword evidence="9" id="KW-1185">Reference proteome</keyword>
<feature type="transmembrane region" description="Helical" evidence="7">
    <location>
        <begin position="7"/>
        <end position="26"/>
    </location>
</feature>
<evidence type="ECO:0000256" key="4">
    <source>
        <dbReference type="ARBA" id="ARBA00022692"/>
    </source>
</evidence>
<evidence type="ECO:0000256" key="2">
    <source>
        <dbReference type="ARBA" id="ARBA00006679"/>
    </source>
</evidence>
<keyword evidence="3" id="KW-1003">Cell membrane</keyword>
<protein>
    <submittedName>
        <fullName evidence="8">Putative oxidoreductase</fullName>
    </submittedName>
</protein>
<comment type="similarity">
    <text evidence="2">Belongs to the DoxX family.</text>
</comment>
<evidence type="ECO:0000256" key="1">
    <source>
        <dbReference type="ARBA" id="ARBA00004651"/>
    </source>
</evidence>
<dbReference type="STRING" id="464029.SAMN02982989_2228"/>
<evidence type="ECO:0000256" key="7">
    <source>
        <dbReference type="SAM" id="Phobius"/>
    </source>
</evidence>
<feature type="transmembrane region" description="Helical" evidence="7">
    <location>
        <begin position="76"/>
        <end position="99"/>
    </location>
</feature>
<dbReference type="GO" id="GO:0005886">
    <property type="term" value="C:plasma membrane"/>
    <property type="evidence" value="ECO:0007669"/>
    <property type="project" value="UniProtKB-SubCell"/>
</dbReference>
<evidence type="ECO:0000256" key="5">
    <source>
        <dbReference type="ARBA" id="ARBA00022989"/>
    </source>
</evidence>